<evidence type="ECO:0000313" key="4">
    <source>
        <dbReference type="Proteomes" id="UP001497482"/>
    </source>
</evidence>
<feature type="region of interest" description="Disordered" evidence="1">
    <location>
        <begin position="1"/>
        <end position="128"/>
    </location>
</feature>
<evidence type="ECO:0000256" key="2">
    <source>
        <dbReference type="SAM" id="Phobius"/>
    </source>
</evidence>
<gene>
    <name evidence="3" type="ORF">KC01_LOCUS41606</name>
</gene>
<feature type="compositionally biased region" description="Polar residues" evidence="1">
    <location>
        <begin position="15"/>
        <end position="24"/>
    </location>
</feature>
<reference evidence="3 4" key="1">
    <citation type="submission" date="2024-04" db="EMBL/GenBank/DDBJ databases">
        <authorList>
            <person name="Waldvogel A.-M."/>
            <person name="Schoenle A."/>
        </authorList>
    </citation>
    <scope>NUCLEOTIDE SEQUENCE [LARGE SCALE GENOMIC DNA]</scope>
</reference>
<keyword evidence="2" id="KW-1133">Transmembrane helix</keyword>
<keyword evidence="2" id="KW-0812">Transmembrane</keyword>
<dbReference type="EMBL" id="OZ035831">
    <property type="protein sequence ID" value="CAL1615713.1"/>
    <property type="molecule type" value="Genomic_DNA"/>
</dbReference>
<dbReference type="Proteomes" id="UP001497482">
    <property type="component" value="Chromosome 9"/>
</dbReference>
<accession>A0AAV2MQL9</accession>
<feature type="compositionally biased region" description="Basic and acidic residues" evidence="1">
    <location>
        <begin position="69"/>
        <end position="79"/>
    </location>
</feature>
<keyword evidence="4" id="KW-1185">Reference proteome</keyword>
<evidence type="ECO:0000256" key="1">
    <source>
        <dbReference type="SAM" id="MobiDB-lite"/>
    </source>
</evidence>
<keyword evidence="2" id="KW-0472">Membrane</keyword>
<sequence>MAVRSRLTHGDDAPSSASSQTDDFTSYGLRKAWPIGGVTPRFRGSPRASADPWSGVERPRYYTPKAPTHRAEPPPKSHQLETGSPARARESTGHAASCWSSAQLQCGFPEPEDQNEDSESEAGVDPRPPSLLFHNRCLRLNHRGMARTLWDVIINLATVNITIIMPYEVTFMRANLAY</sequence>
<organism evidence="3 4">
    <name type="scientific">Knipowitschia caucasica</name>
    <name type="common">Caucasian dwarf goby</name>
    <name type="synonym">Pomatoschistus caucasicus</name>
    <dbReference type="NCBI Taxonomy" id="637954"/>
    <lineage>
        <taxon>Eukaryota</taxon>
        <taxon>Metazoa</taxon>
        <taxon>Chordata</taxon>
        <taxon>Craniata</taxon>
        <taxon>Vertebrata</taxon>
        <taxon>Euteleostomi</taxon>
        <taxon>Actinopterygii</taxon>
        <taxon>Neopterygii</taxon>
        <taxon>Teleostei</taxon>
        <taxon>Neoteleostei</taxon>
        <taxon>Acanthomorphata</taxon>
        <taxon>Gobiaria</taxon>
        <taxon>Gobiiformes</taxon>
        <taxon>Gobioidei</taxon>
        <taxon>Gobiidae</taxon>
        <taxon>Gobiinae</taxon>
        <taxon>Knipowitschia</taxon>
    </lineage>
</organism>
<dbReference type="AlphaFoldDB" id="A0AAV2MQL9"/>
<feature type="transmembrane region" description="Helical" evidence="2">
    <location>
        <begin position="148"/>
        <end position="167"/>
    </location>
</feature>
<evidence type="ECO:0000313" key="3">
    <source>
        <dbReference type="EMBL" id="CAL1615713.1"/>
    </source>
</evidence>
<feature type="compositionally biased region" description="Acidic residues" evidence="1">
    <location>
        <begin position="110"/>
        <end position="122"/>
    </location>
</feature>
<protein>
    <submittedName>
        <fullName evidence="3">Uncharacterized protein</fullName>
    </submittedName>
</protein>
<proteinExistence type="predicted"/>
<name>A0AAV2MQL9_KNICA</name>